<proteinExistence type="inferred from homology"/>
<evidence type="ECO:0000313" key="4">
    <source>
        <dbReference type="EMBL" id="KAF2167726.1"/>
    </source>
</evidence>
<gene>
    <name evidence="4" type="ORF">M409DRAFT_65841</name>
</gene>
<sequence length="377" mass="41817">MGDFMQPAPAPKTALGQHRPLSSTAGIRVSPLILGGMSIGDAWSSFMGSLNKKQAFELLDAYVDAGGNFIDTANAYQSGQSEGWIGEWMKERKNRDQVVLATKFSFHYKADTGPEKTPANNNYWGNHKRSMNVSLRDSLAKLQTDWIDILYVHFWDYTTSIEEVMDSLHLLVQQGKVLYLGISDTPAWVVAAANNYAKAHGKTPFSIYQGRWNVMLRDLEREILPMATYFGMAIAPWDVLGSGKFKRPEEIAEKNSKGEVHRFGMEQTEEERKMSAALAKVADAHGVKSPTAIALAYVRSKAPNVLPLVGGRKIEHLRDNIKGLEIKLSAEEIEFLESQKNFDIGFPGTFIGQDWQLTGKPALAIISQGPIKVGGWP</sequence>
<dbReference type="PANTHER" id="PTHR43364">
    <property type="entry name" value="NADH-SPECIFIC METHYLGLYOXAL REDUCTASE-RELATED"/>
    <property type="match status" value="1"/>
</dbReference>
<organism evidence="4 5">
    <name type="scientific">Zasmidium cellare ATCC 36951</name>
    <dbReference type="NCBI Taxonomy" id="1080233"/>
    <lineage>
        <taxon>Eukaryota</taxon>
        <taxon>Fungi</taxon>
        <taxon>Dikarya</taxon>
        <taxon>Ascomycota</taxon>
        <taxon>Pezizomycotina</taxon>
        <taxon>Dothideomycetes</taxon>
        <taxon>Dothideomycetidae</taxon>
        <taxon>Mycosphaerellales</taxon>
        <taxon>Mycosphaerellaceae</taxon>
        <taxon>Zasmidium</taxon>
    </lineage>
</organism>
<dbReference type="RefSeq" id="XP_033668615.1">
    <property type="nucleotide sequence ID" value="XM_033816689.1"/>
</dbReference>
<evidence type="ECO:0000313" key="5">
    <source>
        <dbReference type="Proteomes" id="UP000799537"/>
    </source>
</evidence>
<dbReference type="InterPro" id="IPR023210">
    <property type="entry name" value="NADP_OxRdtase_dom"/>
</dbReference>
<dbReference type="Pfam" id="PF00248">
    <property type="entry name" value="Aldo_ket_red"/>
    <property type="match status" value="1"/>
</dbReference>
<dbReference type="InterPro" id="IPR036812">
    <property type="entry name" value="NAD(P)_OxRdtase_dom_sf"/>
</dbReference>
<dbReference type="SUPFAM" id="SSF51430">
    <property type="entry name" value="NAD(P)-linked oxidoreductase"/>
    <property type="match status" value="1"/>
</dbReference>
<evidence type="ECO:0000256" key="2">
    <source>
        <dbReference type="ARBA" id="ARBA00038157"/>
    </source>
</evidence>
<dbReference type="InterPro" id="IPR050523">
    <property type="entry name" value="AKR_Detox_Biosynth"/>
</dbReference>
<keyword evidence="1" id="KW-0560">Oxidoreductase</keyword>
<comment type="similarity">
    <text evidence="2">Belongs to the aldo/keto reductase family. Aldo/keto reductase 2 subfamily.</text>
</comment>
<feature type="domain" description="NADP-dependent oxidoreductase" evidence="3">
    <location>
        <begin position="31"/>
        <end position="337"/>
    </location>
</feature>
<keyword evidence="5" id="KW-1185">Reference proteome</keyword>
<dbReference type="Proteomes" id="UP000799537">
    <property type="component" value="Unassembled WGS sequence"/>
</dbReference>
<evidence type="ECO:0000256" key="1">
    <source>
        <dbReference type="ARBA" id="ARBA00023002"/>
    </source>
</evidence>
<evidence type="ECO:0000259" key="3">
    <source>
        <dbReference type="Pfam" id="PF00248"/>
    </source>
</evidence>
<protein>
    <recommendedName>
        <fullName evidence="3">NADP-dependent oxidoreductase domain-containing protein</fullName>
    </recommendedName>
</protein>
<reference evidence="4" key="1">
    <citation type="journal article" date="2020" name="Stud. Mycol.">
        <title>101 Dothideomycetes genomes: a test case for predicting lifestyles and emergence of pathogens.</title>
        <authorList>
            <person name="Haridas S."/>
            <person name="Albert R."/>
            <person name="Binder M."/>
            <person name="Bloem J."/>
            <person name="Labutti K."/>
            <person name="Salamov A."/>
            <person name="Andreopoulos B."/>
            <person name="Baker S."/>
            <person name="Barry K."/>
            <person name="Bills G."/>
            <person name="Bluhm B."/>
            <person name="Cannon C."/>
            <person name="Castanera R."/>
            <person name="Culley D."/>
            <person name="Daum C."/>
            <person name="Ezra D."/>
            <person name="Gonzalez J."/>
            <person name="Henrissat B."/>
            <person name="Kuo A."/>
            <person name="Liang C."/>
            <person name="Lipzen A."/>
            <person name="Lutzoni F."/>
            <person name="Magnuson J."/>
            <person name="Mondo S."/>
            <person name="Nolan M."/>
            <person name="Ohm R."/>
            <person name="Pangilinan J."/>
            <person name="Park H.-J."/>
            <person name="Ramirez L."/>
            <person name="Alfaro M."/>
            <person name="Sun H."/>
            <person name="Tritt A."/>
            <person name="Yoshinaga Y."/>
            <person name="Zwiers L.-H."/>
            <person name="Turgeon B."/>
            <person name="Goodwin S."/>
            <person name="Spatafora J."/>
            <person name="Crous P."/>
            <person name="Grigoriev I."/>
        </authorList>
    </citation>
    <scope>NUCLEOTIDE SEQUENCE</scope>
    <source>
        <strain evidence="4">ATCC 36951</strain>
    </source>
</reference>
<dbReference type="GeneID" id="54569961"/>
<dbReference type="OrthoDB" id="48988at2759"/>
<dbReference type="AlphaFoldDB" id="A0A6A6CQI3"/>
<dbReference type="GO" id="GO:0016491">
    <property type="term" value="F:oxidoreductase activity"/>
    <property type="evidence" value="ECO:0007669"/>
    <property type="project" value="UniProtKB-KW"/>
</dbReference>
<dbReference type="EMBL" id="ML993592">
    <property type="protein sequence ID" value="KAF2167726.1"/>
    <property type="molecule type" value="Genomic_DNA"/>
</dbReference>
<accession>A0A6A6CQI3</accession>
<dbReference type="Gene3D" id="3.20.20.100">
    <property type="entry name" value="NADP-dependent oxidoreductase domain"/>
    <property type="match status" value="1"/>
</dbReference>
<dbReference type="PANTHER" id="PTHR43364:SF2">
    <property type="entry name" value="ARYL-ALCOHOL DEHYDROGENASE AAD10-RELATED"/>
    <property type="match status" value="1"/>
</dbReference>
<name>A0A6A6CQI3_ZASCE</name>